<dbReference type="EMBL" id="JAKFGM010000001">
    <property type="protein sequence ID" value="MCF2514060.1"/>
    <property type="molecule type" value="Genomic_DNA"/>
</dbReference>
<keyword evidence="1" id="KW-0732">Signal</keyword>
<evidence type="ECO:0000313" key="3">
    <source>
        <dbReference type="Proteomes" id="UP001139410"/>
    </source>
</evidence>
<sequence>MKGYFLRIGAVLAFSAVAVPLIAEAAPRTERVTFAKGASSKTVKGSIKGYDYVDYVINARGGQQMAVKLTTNRGSNYFNIMPKGSETAYFIGSRDGNDFNGPVPASGDQVIRVYLMRNDARRGVTANYTLRISVVD</sequence>
<accession>A0A9X1TWG7</accession>
<dbReference type="RefSeq" id="WP_235066544.1">
    <property type="nucleotide sequence ID" value="NZ_JAKFGM010000001.1"/>
</dbReference>
<feature type="signal peptide" evidence="1">
    <location>
        <begin position="1"/>
        <end position="25"/>
    </location>
</feature>
<dbReference type="AlphaFoldDB" id="A0A9X1TWG7"/>
<name>A0A9X1TWG7_9SPHN</name>
<dbReference type="Proteomes" id="UP001139410">
    <property type="component" value="Unassembled WGS sequence"/>
</dbReference>
<gene>
    <name evidence="2" type="ORF">LVY65_03105</name>
</gene>
<feature type="chain" id="PRO_5040904842" description="DNA breaking-rejoining protein" evidence="1">
    <location>
        <begin position="26"/>
        <end position="136"/>
    </location>
</feature>
<reference evidence="2" key="1">
    <citation type="submission" date="2022-01" db="EMBL/GenBank/DDBJ databases">
        <authorList>
            <person name="Jo J.-H."/>
            <person name="Im W.-T."/>
        </authorList>
    </citation>
    <scope>NUCLEOTIDE SEQUENCE</scope>
    <source>
        <strain evidence="2">G124</strain>
    </source>
</reference>
<evidence type="ECO:0000313" key="2">
    <source>
        <dbReference type="EMBL" id="MCF2514060.1"/>
    </source>
</evidence>
<evidence type="ECO:0008006" key="4">
    <source>
        <dbReference type="Google" id="ProtNLM"/>
    </source>
</evidence>
<keyword evidence="3" id="KW-1185">Reference proteome</keyword>
<proteinExistence type="predicted"/>
<dbReference type="Gene3D" id="2.60.120.380">
    <property type="match status" value="1"/>
</dbReference>
<protein>
    <recommendedName>
        <fullName evidence="4">DNA breaking-rejoining protein</fullName>
    </recommendedName>
</protein>
<organism evidence="2 3">
    <name type="scientific">Sphingomonas cremea</name>
    <dbReference type="NCBI Taxonomy" id="2904799"/>
    <lineage>
        <taxon>Bacteria</taxon>
        <taxon>Pseudomonadati</taxon>
        <taxon>Pseudomonadota</taxon>
        <taxon>Alphaproteobacteria</taxon>
        <taxon>Sphingomonadales</taxon>
        <taxon>Sphingomonadaceae</taxon>
        <taxon>Sphingomonas</taxon>
    </lineage>
</organism>
<comment type="caution">
    <text evidence="2">The sequence shown here is derived from an EMBL/GenBank/DDBJ whole genome shotgun (WGS) entry which is preliminary data.</text>
</comment>
<evidence type="ECO:0000256" key="1">
    <source>
        <dbReference type="SAM" id="SignalP"/>
    </source>
</evidence>